<evidence type="ECO:0000313" key="8">
    <source>
        <dbReference type="EMBL" id="KAK8730782.1"/>
    </source>
</evidence>
<dbReference type="FunFam" id="1.10.418.10:FF:000023">
    <property type="entry name" value="EH domain-binding protein 1 isoform X1"/>
    <property type="match status" value="1"/>
</dbReference>
<evidence type="ECO:0000256" key="3">
    <source>
        <dbReference type="ARBA" id="ARBA00022753"/>
    </source>
</evidence>
<evidence type="ECO:0000313" key="9">
    <source>
        <dbReference type="Proteomes" id="UP001445076"/>
    </source>
</evidence>
<dbReference type="InterPro" id="IPR001715">
    <property type="entry name" value="CH_dom"/>
</dbReference>
<feature type="region of interest" description="Disordered" evidence="5">
    <location>
        <begin position="394"/>
        <end position="436"/>
    </location>
</feature>
<feature type="region of interest" description="Disordered" evidence="5">
    <location>
        <begin position="818"/>
        <end position="848"/>
    </location>
</feature>
<dbReference type="Gene3D" id="1.10.418.10">
    <property type="entry name" value="Calponin-like domain"/>
    <property type="match status" value="1"/>
</dbReference>
<reference evidence="8 9" key="1">
    <citation type="journal article" date="2024" name="BMC Genomics">
        <title>Genome assembly of redclaw crayfish (Cherax quadricarinatus) provides insights into its immune adaptation and hypoxia tolerance.</title>
        <authorList>
            <person name="Liu Z."/>
            <person name="Zheng J."/>
            <person name="Li H."/>
            <person name="Fang K."/>
            <person name="Wang S."/>
            <person name="He J."/>
            <person name="Zhou D."/>
            <person name="Weng S."/>
            <person name="Chi M."/>
            <person name="Gu Z."/>
            <person name="He J."/>
            <person name="Li F."/>
            <person name="Wang M."/>
        </authorList>
    </citation>
    <scope>NUCLEOTIDE SEQUENCE [LARGE SCALE GENOMIC DNA]</scope>
    <source>
        <strain evidence="8">ZL_2023a</strain>
    </source>
</reference>
<gene>
    <name evidence="8" type="ORF">OTU49_007928</name>
</gene>
<feature type="compositionally biased region" description="Gly residues" evidence="5">
    <location>
        <begin position="194"/>
        <end position="206"/>
    </location>
</feature>
<feature type="compositionally biased region" description="Low complexity" evidence="5">
    <location>
        <begin position="471"/>
        <end position="483"/>
    </location>
</feature>
<dbReference type="InterPro" id="IPR036872">
    <property type="entry name" value="CH_dom_sf"/>
</dbReference>
<feature type="compositionally biased region" description="Low complexity" evidence="5">
    <location>
        <begin position="399"/>
        <end position="412"/>
    </location>
</feature>
<dbReference type="GO" id="GO:0005768">
    <property type="term" value="C:endosome"/>
    <property type="evidence" value="ECO:0007669"/>
    <property type="project" value="UniProtKB-SubCell"/>
</dbReference>
<evidence type="ECO:0008006" key="10">
    <source>
        <dbReference type="Google" id="ProtNLM"/>
    </source>
</evidence>
<dbReference type="SMART" id="SM00033">
    <property type="entry name" value="CH"/>
    <property type="match status" value="1"/>
</dbReference>
<feature type="compositionally biased region" description="Basic and acidic residues" evidence="5">
    <location>
        <begin position="836"/>
        <end position="848"/>
    </location>
</feature>
<feature type="compositionally biased region" description="Basic and acidic residues" evidence="5">
    <location>
        <begin position="416"/>
        <end position="426"/>
    </location>
</feature>
<dbReference type="InterPro" id="IPR050540">
    <property type="entry name" value="F-actin_Monoox_Mical"/>
</dbReference>
<keyword evidence="3" id="KW-0967">Endosome</keyword>
<evidence type="ECO:0000259" key="6">
    <source>
        <dbReference type="PROSITE" id="PS50021"/>
    </source>
</evidence>
<feature type="compositionally biased region" description="Low complexity" evidence="5">
    <location>
        <begin position="735"/>
        <end position="749"/>
    </location>
</feature>
<dbReference type="EMBL" id="JARKIK010000063">
    <property type="protein sequence ID" value="KAK8730782.1"/>
    <property type="molecule type" value="Genomic_DNA"/>
</dbReference>
<feature type="region of interest" description="Disordered" evidence="5">
    <location>
        <begin position="167"/>
        <end position="218"/>
    </location>
</feature>
<feature type="domain" description="C2 NT-type" evidence="7">
    <location>
        <begin position="8"/>
        <end position="157"/>
    </location>
</feature>
<evidence type="ECO:0000259" key="7">
    <source>
        <dbReference type="PROSITE" id="PS51840"/>
    </source>
</evidence>
<feature type="compositionally biased region" description="Polar residues" evidence="5">
    <location>
        <begin position="538"/>
        <end position="563"/>
    </location>
</feature>
<feature type="compositionally biased region" description="Basic and acidic residues" evidence="5">
    <location>
        <begin position="168"/>
        <end position="180"/>
    </location>
</feature>
<dbReference type="SUPFAM" id="SSF47576">
    <property type="entry name" value="Calponin-homology domain, CH-domain"/>
    <property type="match status" value="1"/>
</dbReference>
<keyword evidence="2" id="KW-0597">Phosphoprotein</keyword>
<dbReference type="PANTHER" id="PTHR23167:SF46">
    <property type="entry name" value="EPS15 HOMOLOGY DOMAIN CONTAINING PROTEIN-BINDING PROTEIN 1, ISOFORM F"/>
    <property type="match status" value="1"/>
</dbReference>
<evidence type="ECO:0000256" key="5">
    <source>
        <dbReference type="SAM" id="MobiDB-lite"/>
    </source>
</evidence>
<name>A0AAW0WU69_CHEQU</name>
<protein>
    <recommendedName>
        <fullName evidence="10">EH domain-binding protein 1</fullName>
    </recommendedName>
</protein>
<dbReference type="InterPro" id="IPR019448">
    <property type="entry name" value="NT-C2"/>
</dbReference>
<dbReference type="AlphaFoldDB" id="A0AAW0WU69"/>
<feature type="region of interest" description="Disordered" evidence="5">
    <location>
        <begin position="1062"/>
        <end position="1091"/>
    </location>
</feature>
<feature type="compositionally biased region" description="Polar residues" evidence="5">
    <location>
        <begin position="1069"/>
        <end position="1090"/>
    </location>
</feature>
<comment type="subcellular location">
    <subcellularLocation>
        <location evidence="1">Endosome</location>
    </subcellularLocation>
</comment>
<evidence type="ECO:0000256" key="2">
    <source>
        <dbReference type="ARBA" id="ARBA00022553"/>
    </source>
</evidence>
<sequence length="1257" mass="139624">MGSVWKRFQRINKKAAKFQFTASYHELALTATAKWQPTQLSVVWLRRTRRVVQEAPAWEPSMRNPLEGLCVWAVPANIAITVTLFRDNRTNDFEDKEWTFVVEDVSSTGKRRQVATAQINMKQYAGFSAQHDVKVKLRPLSKKVVSASLDLTLSCLFLREGKATLTDSGERRRTLEDRRALQPLHLNPTHMGPSKGGGDAGGGEGGGGRETEGQDIGGGGCTPGQDLLSWCQTVTRSYKGVKITNMTTSWRNGLAFCAVVHHFRPDLIDYDSLSPQDVKGNCKKAFEAGERLGVTRLIEPQDMVILTVPDKLAVMTYLYQLRAHFTGHELEVAQIGDTAAESSYTIGRLDTNSGDDDILNLRSHDDNCNLQRLSSHLSTPGENENDNRTVEARIRRTSESSQSSQKSNTTSSSKRKSGDYGPEKDGSNVSTTPSAKERLLASSKSITSEIFKIGTKVLSPTREKLARTENRNSTASLSSNSSSGERPVLMTHKQLVDPFASDDEEDVTAPAATQEHRPNSPNGSHENEDTCNKENRKSLSPRSSVISTGEETGSRNGTTTGPQEGSPVDSRLESIVQEVPGLLDLSPTRRDQVVMRERQSPVKKLKSSPLEGQTRCCQTLQTQGGISKVKVTSGATVRSVKDNTKFQTKQKYSSSKGLHTTGKRAKIESFSTVTPIRSDSPEISNITYERFQNREHSVNPSRRKIKSLLKGTSKKPVSILPSTSVKNLSLPSQASIQTPTTSTSKTFSSIKEKLRKSNPPSTNVSNKSAPVSKNLYHSSVNEKRTTKTNTKNYLSLATVSKSAKETNKQGIQAKVLPKEKSAKVGNRNKSISLTLSKDENSASKSETKKQYLLHNPLLINMQEEITHVDNTLNTTLESENHLKGNTSQLADFINREREARIFSSFTADRDSIGSRSSEPSQKASNEHCTCAIRDDHAQTLPKSFLGSSWAKFEDFDWNGCSSVHNKHILKIDVSERELDSRGNEESTSVKFEEKYPQETYEDKAINEPRRIVDSSDTRTFENICKNVQTNLQLKIEMKNNSVTCEEKIDADVTKTDDEIHCGSSIKGDNGNSTCDEDGSSNTEDSCSKNAESWRVANDSKVKNESHDRIEDIQNNNLPLQSVLEESDKNIIPLPPRRLKKAMENWVSFEDSSSKNMKSKSQTEVIQNSNRSTKEIKQPNNDKAYENVWFGASAYMEDNQNLSFVDDSKEEFKVYASVKPFGDEEDLSSSFDADDPFARIIEELMCNDLSFGNKTVNE</sequence>
<dbReference type="Pfam" id="PF00307">
    <property type="entry name" value="CH"/>
    <property type="match status" value="1"/>
</dbReference>
<feature type="compositionally biased region" description="Basic and acidic residues" evidence="5">
    <location>
        <begin position="587"/>
        <end position="600"/>
    </location>
</feature>
<dbReference type="PROSITE" id="PS50021">
    <property type="entry name" value="CH"/>
    <property type="match status" value="1"/>
</dbReference>
<feature type="non-terminal residue" evidence="8">
    <location>
        <position position="1257"/>
    </location>
</feature>
<evidence type="ECO:0000256" key="1">
    <source>
        <dbReference type="ARBA" id="ARBA00004177"/>
    </source>
</evidence>
<organism evidence="8 9">
    <name type="scientific">Cherax quadricarinatus</name>
    <name type="common">Australian red claw crayfish</name>
    <dbReference type="NCBI Taxonomy" id="27406"/>
    <lineage>
        <taxon>Eukaryota</taxon>
        <taxon>Metazoa</taxon>
        <taxon>Ecdysozoa</taxon>
        <taxon>Arthropoda</taxon>
        <taxon>Crustacea</taxon>
        <taxon>Multicrustacea</taxon>
        <taxon>Malacostraca</taxon>
        <taxon>Eumalacostraca</taxon>
        <taxon>Eucarida</taxon>
        <taxon>Decapoda</taxon>
        <taxon>Pleocyemata</taxon>
        <taxon>Astacidea</taxon>
        <taxon>Parastacoidea</taxon>
        <taxon>Parastacidae</taxon>
        <taxon>Cherax</taxon>
    </lineage>
</organism>
<feature type="region of interest" description="Disordered" evidence="5">
    <location>
        <begin position="730"/>
        <end position="770"/>
    </location>
</feature>
<dbReference type="Pfam" id="PF10358">
    <property type="entry name" value="NT-C2"/>
    <property type="match status" value="1"/>
</dbReference>
<accession>A0AAW0WU69</accession>
<feature type="region of interest" description="Disordered" evidence="5">
    <location>
        <begin position="462"/>
        <end position="487"/>
    </location>
</feature>
<dbReference type="PANTHER" id="PTHR23167">
    <property type="entry name" value="CALPONIN HOMOLOGY DOMAIN-CONTAINING PROTEIN DDB_G0272472-RELATED"/>
    <property type="match status" value="1"/>
</dbReference>
<keyword evidence="9" id="KW-1185">Reference proteome</keyword>
<proteinExistence type="predicted"/>
<dbReference type="Proteomes" id="UP001445076">
    <property type="component" value="Unassembled WGS sequence"/>
</dbReference>
<feature type="region of interest" description="Disordered" evidence="5">
    <location>
        <begin position="1149"/>
        <end position="1168"/>
    </location>
</feature>
<keyword evidence="4" id="KW-0175">Coiled coil</keyword>
<feature type="region of interest" description="Disordered" evidence="5">
    <location>
        <begin position="500"/>
        <end position="610"/>
    </location>
</feature>
<feature type="compositionally biased region" description="Basic and acidic residues" evidence="5">
    <location>
        <begin position="525"/>
        <end position="537"/>
    </location>
</feature>
<feature type="domain" description="Calponin-homology (CH)" evidence="6">
    <location>
        <begin position="221"/>
        <end position="326"/>
    </location>
</feature>
<evidence type="ECO:0000256" key="4">
    <source>
        <dbReference type="ARBA" id="ARBA00023054"/>
    </source>
</evidence>
<dbReference type="CDD" id="cd21198">
    <property type="entry name" value="CH_EHBP"/>
    <property type="match status" value="1"/>
</dbReference>
<feature type="compositionally biased region" description="Polar residues" evidence="5">
    <location>
        <begin position="758"/>
        <end position="770"/>
    </location>
</feature>
<dbReference type="PROSITE" id="PS51840">
    <property type="entry name" value="C2_NT"/>
    <property type="match status" value="1"/>
</dbReference>
<comment type="caution">
    <text evidence="8">The sequence shown here is derived from an EMBL/GenBank/DDBJ whole genome shotgun (WGS) entry which is preliminary data.</text>
</comment>